<dbReference type="GO" id="GO:0000287">
    <property type="term" value="F:magnesium ion binding"/>
    <property type="evidence" value="ECO:0007669"/>
    <property type="project" value="InterPro"/>
</dbReference>
<keyword evidence="8 9" id="KW-0546">Nucleotide metabolism</keyword>
<protein>
    <recommendedName>
        <fullName evidence="3 9">5'-nucleotidase</fullName>
        <ecNumber evidence="3 9">3.1.3.5</ecNumber>
    </recommendedName>
</protein>
<keyword evidence="6 9" id="KW-0378">Hydrolase</keyword>
<dbReference type="NCBIfam" id="TIGR01544">
    <property type="entry name" value="HAD-SF-IE"/>
    <property type="match status" value="1"/>
</dbReference>
<evidence type="ECO:0000256" key="6">
    <source>
        <dbReference type="ARBA" id="ARBA00022801"/>
    </source>
</evidence>
<dbReference type="InterPro" id="IPR023214">
    <property type="entry name" value="HAD_sf"/>
</dbReference>
<organism evidence="10 11">
    <name type="scientific">Glossina austeni</name>
    <name type="common">Savannah tsetse fly</name>
    <dbReference type="NCBI Taxonomy" id="7395"/>
    <lineage>
        <taxon>Eukaryota</taxon>
        <taxon>Metazoa</taxon>
        <taxon>Ecdysozoa</taxon>
        <taxon>Arthropoda</taxon>
        <taxon>Hexapoda</taxon>
        <taxon>Insecta</taxon>
        <taxon>Pterygota</taxon>
        <taxon>Neoptera</taxon>
        <taxon>Endopterygota</taxon>
        <taxon>Diptera</taxon>
        <taxon>Brachycera</taxon>
        <taxon>Muscomorpha</taxon>
        <taxon>Hippoboscoidea</taxon>
        <taxon>Glossinidae</taxon>
        <taxon>Glossina</taxon>
    </lineage>
</organism>
<evidence type="ECO:0000256" key="8">
    <source>
        <dbReference type="ARBA" id="ARBA00023080"/>
    </source>
</evidence>
<dbReference type="GO" id="GO:0005737">
    <property type="term" value="C:cytoplasm"/>
    <property type="evidence" value="ECO:0007669"/>
    <property type="project" value="UniProtKB-SubCell"/>
</dbReference>
<accession>A0A1A9UER1</accession>
<dbReference type="EnsemblMetazoa" id="GAUT002426-RA">
    <property type="protein sequence ID" value="GAUT002426-PA"/>
    <property type="gene ID" value="GAUT002426"/>
</dbReference>
<evidence type="ECO:0000256" key="7">
    <source>
        <dbReference type="ARBA" id="ARBA00022842"/>
    </source>
</evidence>
<dbReference type="VEuPathDB" id="VectorBase:GAUT002426"/>
<keyword evidence="9" id="KW-0963">Cytoplasm</keyword>
<keyword evidence="7" id="KW-0460">Magnesium</keyword>
<dbReference type="InterPro" id="IPR036412">
    <property type="entry name" value="HAD-like_sf"/>
</dbReference>
<evidence type="ECO:0000313" key="11">
    <source>
        <dbReference type="Proteomes" id="UP000078200"/>
    </source>
</evidence>
<proteinExistence type="inferred from homology"/>
<keyword evidence="5 9" id="KW-0547">Nucleotide-binding</keyword>
<evidence type="ECO:0000256" key="9">
    <source>
        <dbReference type="RuleBase" id="RU361276"/>
    </source>
</evidence>
<dbReference type="Pfam" id="PF05822">
    <property type="entry name" value="UMPH-1"/>
    <property type="match status" value="1"/>
</dbReference>
<dbReference type="STRING" id="7395.A0A1A9UER1"/>
<dbReference type="SFLD" id="SFLDS00003">
    <property type="entry name" value="Haloacid_Dehalogenase"/>
    <property type="match status" value="1"/>
</dbReference>
<dbReference type="PANTHER" id="PTHR13045:SF0">
    <property type="entry name" value="7-METHYLGUANOSINE PHOSPHATE-SPECIFIC 5'-NUCLEOTIDASE"/>
    <property type="match status" value="1"/>
</dbReference>
<dbReference type="Gene3D" id="1.10.150.340">
    <property type="entry name" value="Pyrimidine 5'-nucleotidase (UMPH-1), N-terminal domain"/>
    <property type="match status" value="1"/>
</dbReference>
<reference evidence="10" key="1">
    <citation type="submission" date="2020-05" db="UniProtKB">
        <authorList>
            <consortium name="EnsemblMetazoa"/>
        </authorList>
    </citation>
    <scope>IDENTIFICATION</scope>
    <source>
        <strain evidence="10">TTRI</strain>
    </source>
</reference>
<evidence type="ECO:0000256" key="1">
    <source>
        <dbReference type="ARBA" id="ARBA00000815"/>
    </source>
</evidence>
<dbReference type="SUPFAM" id="SSF56784">
    <property type="entry name" value="HAD-like"/>
    <property type="match status" value="1"/>
</dbReference>
<dbReference type="SFLD" id="SFLDG01128">
    <property type="entry name" value="C1.4:_5'-Nucleotidase_Like"/>
    <property type="match status" value="1"/>
</dbReference>
<dbReference type="GO" id="GO:0000166">
    <property type="term" value="F:nucleotide binding"/>
    <property type="evidence" value="ECO:0007669"/>
    <property type="project" value="UniProtKB-KW"/>
</dbReference>
<dbReference type="InterPro" id="IPR006434">
    <property type="entry name" value="Pyrimidine_nucleotidase_eu"/>
</dbReference>
<comment type="similarity">
    <text evidence="2 9">Belongs to the pyrimidine 5'-nucleotidase family.</text>
</comment>
<dbReference type="GO" id="GO:0009117">
    <property type="term" value="P:nucleotide metabolic process"/>
    <property type="evidence" value="ECO:0007669"/>
    <property type="project" value="UniProtKB-KW"/>
</dbReference>
<dbReference type="EC" id="3.1.3.5" evidence="3 9"/>
<evidence type="ECO:0000256" key="4">
    <source>
        <dbReference type="ARBA" id="ARBA00022723"/>
    </source>
</evidence>
<keyword evidence="11" id="KW-1185">Reference proteome</keyword>
<dbReference type="FunFam" id="1.10.150.340:FF:000001">
    <property type="entry name" value="Cytosolic 5-nucleotidase 3-like"/>
    <property type="match status" value="1"/>
</dbReference>
<evidence type="ECO:0000256" key="2">
    <source>
        <dbReference type="ARBA" id="ARBA00008389"/>
    </source>
</evidence>
<evidence type="ECO:0000256" key="5">
    <source>
        <dbReference type="ARBA" id="ARBA00022741"/>
    </source>
</evidence>
<evidence type="ECO:0000256" key="3">
    <source>
        <dbReference type="ARBA" id="ARBA00012643"/>
    </source>
</evidence>
<keyword evidence="4" id="KW-0479">Metal-binding</keyword>
<comment type="catalytic activity">
    <reaction evidence="1 9">
        <text>a ribonucleoside 5'-phosphate + H2O = a ribonucleoside + phosphate</text>
        <dbReference type="Rhea" id="RHEA:12484"/>
        <dbReference type="ChEBI" id="CHEBI:15377"/>
        <dbReference type="ChEBI" id="CHEBI:18254"/>
        <dbReference type="ChEBI" id="CHEBI:43474"/>
        <dbReference type="ChEBI" id="CHEBI:58043"/>
        <dbReference type="EC" id="3.1.3.5"/>
    </reaction>
</comment>
<name>A0A1A9UER1_GLOAU</name>
<dbReference type="AlphaFoldDB" id="A0A1A9UER1"/>
<dbReference type="FunFam" id="3.40.50.1000:FF:000032">
    <property type="entry name" value="Cytosolic 5-nucleotidase 3-like"/>
    <property type="match status" value="1"/>
</dbReference>
<evidence type="ECO:0000313" key="10">
    <source>
        <dbReference type="EnsemblMetazoa" id="GAUT002426-PA"/>
    </source>
</evidence>
<dbReference type="PANTHER" id="PTHR13045">
    <property type="entry name" value="5'-NUCLEOTIDASE"/>
    <property type="match status" value="1"/>
</dbReference>
<comment type="subcellular location">
    <subcellularLocation>
        <location evidence="9">Cytoplasm</location>
    </subcellularLocation>
</comment>
<dbReference type="Proteomes" id="UP000078200">
    <property type="component" value="Unassembled WGS sequence"/>
</dbReference>
<dbReference type="GO" id="GO:0008253">
    <property type="term" value="F:5'-nucleotidase activity"/>
    <property type="evidence" value="ECO:0007669"/>
    <property type="project" value="UniProtKB-EC"/>
</dbReference>
<sequence>MDTPNKMQFQKQTNEFFVRLEEVKPLCDANCKIKDVDRVEQILNALIRGGTQRLQLVTDFDYTITKQRTADGTPVLSSFGIFNSCKSLPKGYVEETEKLYHKYRPIEVDPHLPIQEKIKYMVEWWTKSGELLVGFPFDENEIDDVAVKYKDSLRDQSNVLFHTLYRLNIPVLIFSAGLGNSVISVLKHAKVLLPNVKVISNFLRYRNCLLDGFQEPMIHTFNKNETVLEGTDYYDLVHERDHIIVMGDSIGDADMARGVPASSNIIKIGFLFDHVEQNLERYMSVFDIVLIDDQTMNVPLALLSAIEAQEKKNLEASFQFNS</sequence>
<dbReference type="Gene3D" id="3.40.50.1000">
    <property type="entry name" value="HAD superfamily/HAD-like"/>
    <property type="match status" value="1"/>
</dbReference>